<accession>A0ABS8XF86</accession>
<feature type="domain" description="Pilus formation protein N-terminal" evidence="5">
    <location>
        <begin position="69"/>
        <end position="126"/>
    </location>
</feature>
<feature type="signal peptide" evidence="3">
    <location>
        <begin position="1"/>
        <end position="19"/>
    </location>
</feature>
<evidence type="ECO:0000313" key="6">
    <source>
        <dbReference type="EMBL" id="MCE4537126.1"/>
    </source>
</evidence>
<feature type="domain" description="Type II/III secretion system secretin-like" evidence="4">
    <location>
        <begin position="282"/>
        <end position="438"/>
    </location>
</feature>
<dbReference type="EMBL" id="JAJTWT010000003">
    <property type="protein sequence ID" value="MCE4537126.1"/>
    <property type="molecule type" value="Genomic_DNA"/>
</dbReference>
<dbReference type="Pfam" id="PF00263">
    <property type="entry name" value="Secretin"/>
    <property type="match status" value="1"/>
</dbReference>
<keyword evidence="3" id="KW-0732">Signal</keyword>
<proteinExistence type="inferred from homology"/>
<organism evidence="6 7">
    <name type="scientific">Pelomonas caseinilytica</name>
    <dbReference type="NCBI Taxonomy" id="2906763"/>
    <lineage>
        <taxon>Bacteria</taxon>
        <taxon>Pseudomonadati</taxon>
        <taxon>Pseudomonadota</taxon>
        <taxon>Betaproteobacteria</taxon>
        <taxon>Burkholderiales</taxon>
        <taxon>Sphaerotilaceae</taxon>
        <taxon>Roseateles</taxon>
    </lineage>
</organism>
<dbReference type="PANTHER" id="PTHR30332">
    <property type="entry name" value="PROBABLE GENERAL SECRETION PATHWAY PROTEIN D"/>
    <property type="match status" value="1"/>
</dbReference>
<comment type="similarity">
    <text evidence="1">Belongs to the bacterial secretin family.</text>
</comment>
<dbReference type="Proteomes" id="UP001201463">
    <property type="component" value="Unassembled WGS sequence"/>
</dbReference>
<dbReference type="PRINTS" id="PR00811">
    <property type="entry name" value="BCTERIALGSPD"/>
</dbReference>
<evidence type="ECO:0000256" key="3">
    <source>
        <dbReference type="SAM" id="SignalP"/>
    </source>
</evidence>
<feature type="chain" id="PRO_5045955349" evidence="3">
    <location>
        <begin position="20"/>
        <end position="488"/>
    </location>
</feature>
<evidence type="ECO:0000313" key="7">
    <source>
        <dbReference type="Proteomes" id="UP001201463"/>
    </source>
</evidence>
<evidence type="ECO:0000256" key="2">
    <source>
        <dbReference type="SAM" id="MobiDB-lite"/>
    </source>
</evidence>
<dbReference type="InterPro" id="IPR001775">
    <property type="entry name" value="GspD/PilQ"/>
</dbReference>
<gene>
    <name evidence="6" type="ORF">LXT12_07675</name>
</gene>
<feature type="region of interest" description="Disordered" evidence="2">
    <location>
        <begin position="441"/>
        <end position="488"/>
    </location>
</feature>
<dbReference type="InterPro" id="IPR050810">
    <property type="entry name" value="Bact_Secretion_Sys_Channel"/>
</dbReference>
<dbReference type="Pfam" id="PF13629">
    <property type="entry name" value="T2SS-T3SS_pil_N"/>
    <property type="match status" value="1"/>
</dbReference>
<comment type="caution">
    <text evidence="6">The sequence shown here is derived from an EMBL/GenBank/DDBJ whole genome shotgun (WGS) entry which is preliminary data.</text>
</comment>
<dbReference type="InterPro" id="IPR032789">
    <property type="entry name" value="T2SS-T3SS_pil_N"/>
</dbReference>
<dbReference type="RefSeq" id="WP_233390909.1">
    <property type="nucleotide sequence ID" value="NZ_JAJTWT010000003.1"/>
</dbReference>
<dbReference type="PANTHER" id="PTHR30332:SF17">
    <property type="entry name" value="TYPE IV PILIATION SYSTEM PROTEIN DR_0774-RELATED"/>
    <property type="match status" value="1"/>
</dbReference>
<evidence type="ECO:0000259" key="5">
    <source>
        <dbReference type="Pfam" id="PF13629"/>
    </source>
</evidence>
<evidence type="ECO:0000256" key="1">
    <source>
        <dbReference type="RuleBase" id="RU004003"/>
    </source>
</evidence>
<dbReference type="InterPro" id="IPR004846">
    <property type="entry name" value="T2SS/T3SS_dom"/>
</dbReference>
<sequence>MFGLALGLAAHVAVQAQQAAPAAPNPWPPAARGGTVQEVAPAASGVMSGTAARAAAAPVKVEAGLPQTIAVGDVVTMRYPGVARIALGNGALLRATVVDDREIVLIGEATGNTTMHVWLRNGRQISHPLDVVAARPGRIAAELQAMIAEFPGLKARQIGDRIVLEGRHQDRESAVKLARLAANFPQILSLVPDQPMDADPLQLERMIQFDLRVVEVKRSALDQLGIRWASTANGPTFASNALIYSNTPWRPDATAGFPAVNTANPIRSYLGLATTISSALQFLEQRGDAWTLAEPRLSCRSGGTATFLAGGEIPIPVAQGNGAISVQYKEYGVRLEFRPQADPMENVDSSLMVEVSQPDTRNSNLGYIAFTTNRSQTQVRLKAGEPLVIAGLLRTRSERSDNSVPGLGRLPLIGALFGSKEVTTEKTELFIIATPRVLEPGAVDPEVGSTADLSQQNKQRVERELKPPQFMHGVRTDPPPEETKKEAP</sequence>
<evidence type="ECO:0000259" key="4">
    <source>
        <dbReference type="Pfam" id="PF00263"/>
    </source>
</evidence>
<reference evidence="6 7" key="1">
    <citation type="submission" date="2021-12" db="EMBL/GenBank/DDBJ databases">
        <title>Genome seq of p7.</title>
        <authorList>
            <person name="Seo T."/>
        </authorList>
    </citation>
    <scope>NUCLEOTIDE SEQUENCE [LARGE SCALE GENOMIC DNA]</scope>
    <source>
        <strain evidence="6 7">P7</strain>
    </source>
</reference>
<name>A0ABS8XF86_9BURK</name>
<protein>
    <submittedName>
        <fullName evidence="6">Pilus assembly protein N-terminal domain-containing protein</fullName>
    </submittedName>
</protein>
<keyword evidence="7" id="KW-1185">Reference proteome</keyword>